<comment type="caution">
    <text evidence="5">The sequence shown here is derived from an EMBL/GenBank/DDBJ whole genome shotgun (WGS) entry which is preliminary data.</text>
</comment>
<organism evidence="5 6">
    <name type="scientific">Ramlibacter rhizophilus</name>
    <dbReference type="NCBI Taxonomy" id="1781167"/>
    <lineage>
        <taxon>Bacteria</taxon>
        <taxon>Pseudomonadati</taxon>
        <taxon>Pseudomonadota</taxon>
        <taxon>Betaproteobacteria</taxon>
        <taxon>Burkholderiales</taxon>
        <taxon>Comamonadaceae</taxon>
        <taxon>Ramlibacter</taxon>
    </lineage>
</organism>
<gene>
    <name evidence="5" type="ORF">EZ242_05930</name>
</gene>
<dbReference type="Proteomes" id="UP000297564">
    <property type="component" value="Unassembled WGS sequence"/>
</dbReference>
<evidence type="ECO:0000256" key="2">
    <source>
        <dbReference type="ARBA" id="ARBA00023315"/>
    </source>
</evidence>
<protein>
    <submittedName>
        <fullName evidence="5">GNAT family N-acetyltransferase</fullName>
    </submittedName>
</protein>
<evidence type="ECO:0000259" key="4">
    <source>
        <dbReference type="PROSITE" id="PS51186"/>
    </source>
</evidence>
<dbReference type="EMBL" id="SMLL01000002">
    <property type="protein sequence ID" value="TFZ03419.1"/>
    <property type="molecule type" value="Genomic_DNA"/>
</dbReference>
<dbReference type="AlphaFoldDB" id="A0A4Z0BZM8"/>
<evidence type="ECO:0000313" key="6">
    <source>
        <dbReference type="Proteomes" id="UP000297564"/>
    </source>
</evidence>
<dbReference type="InterPro" id="IPR000182">
    <property type="entry name" value="GNAT_dom"/>
</dbReference>
<dbReference type="PROSITE" id="PS51186">
    <property type="entry name" value="GNAT"/>
    <property type="match status" value="1"/>
</dbReference>
<feature type="compositionally biased region" description="Polar residues" evidence="3">
    <location>
        <begin position="1"/>
        <end position="13"/>
    </location>
</feature>
<dbReference type="InterPro" id="IPR016181">
    <property type="entry name" value="Acyl_CoA_acyltransferase"/>
</dbReference>
<proteinExistence type="predicted"/>
<feature type="region of interest" description="Disordered" evidence="3">
    <location>
        <begin position="1"/>
        <end position="24"/>
    </location>
</feature>
<keyword evidence="1 5" id="KW-0808">Transferase</keyword>
<dbReference type="CDD" id="cd04301">
    <property type="entry name" value="NAT_SF"/>
    <property type="match status" value="1"/>
</dbReference>
<dbReference type="GO" id="GO:0016747">
    <property type="term" value="F:acyltransferase activity, transferring groups other than amino-acyl groups"/>
    <property type="evidence" value="ECO:0007669"/>
    <property type="project" value="InterPro"/>
</dbReference>
<evidence type="ECO:0000256" key="1">
    <source>
        <dbReference type="ARBA" id="ARBA00022679"/>
    </source>
</evidence>
<keyword evidence="2" id="KW-0012">Acyltransferase</keyword>
<dbReference type="OrthoDB" id="9799601at2"/>
<keyword evidence="6" id="KW-1185">Reference proteome</keyword>
<feature type="domain" description="N-acetyltransferase" evidence="4">
    <location>
        <begin position="32"/>
        <end position="179"/>
    </location>
</feature>
<name>A0A4Z0BZM8_9BURK</name>
<accession>A0A4Z0BZM8</accession>
<evidence type="ECO:0000313" key="5">
    <source>
        <dbReference type="EMBL" id="TFZ03419.1"/>
    </source>
</evidence>
<dbReference type="Pfam" id="PF00583">
    <property type="entry name" value="Acetyltransf_1"/>
    <property type="match status" value="1"/>
</dbReference>
<dbReference type="SUPFAM" id="SSF55729">
    <property type="entry name" value="Acyl-CoA N-acyltransferases (Nat)"/>
    <property type="match status" value="1"/>
</dbReference>
<dbReference type="PANTHER" id="PTHR43877">
    <property type="entry name" value="AMINOALKYLPHOSPHONATE N-ACETYLTRANSFERASE-RELATED-RELATED"/>
    <property type="match status" value="1"/>
</dbReference>
<reference evidence="5 6" key="1">
    <citation type="submission" date="2019-03" db="EMBL/GenBank/DDBJ databases">
        <title>Ramlibacter rhizophilus CCTCC AB2015357, whole genome shotgun sequence.</title>
        <authorList>
            <person name="Zhang X."/>
            <person name="Feng G."/>
            <person name="Zhu H."/>
        </authorList>
    </citation>
    <scope>NUCLEOTIDE SEQUENCE [LARGE SCALE GENOMIC DNA]</scope>
    <source>
        <strain evidence="5 6">CCTCC AB2015357</strain>
    </source>
</reference>
<sequence length="186" mass="20355">MPSCSTWRSTGSSACPPPRRRAERHTAMSAVVSVRLARPADARAIAGMSRELIETGLPWRWRPQRVLAAIADPQTSVAVAELQGELAAFGIMEFLDDDAYLSLLAVRSARQRQGLGSALLGWLEASARAAGARRIRLETRRDNAAARSFYNELGFHEVGIRRGRYGAGVDGLLLEKWLQVSRAPSD</sequence>
<dbReference type="InterPro" id="IPR050832">
    <property type="entry name" value="Bact_Acetyltransf"/>
</dbReference>
<evidence type="ECO:0000256" key="3">
    <source>
        <dbReference type="SAM" id="MobiDB-lite"/>
    </source>
</evidence>
<dbReference type="Gene3D" id="3.40.630.30">
    <property type="match status" value="1"/>
</dbReference>